<sequence>MNKQLYENIVNSISKSIKQSLSESLFDDEEVFGDEDNVIHSSMVMDNQMIDIIKNTLAQHEYKYHQVTPDENDGLPLILEDPENPTLYYIAPFRTYKSCGFGPRKRKNYTYAYFYRYILEYTENGIDLIVLRTNSTSRLIFNTQLIQFISQTYDKICSITFRDYGNDIVVSNPVENIMFITGTFNDKTFSDKFVKNFPNVIKPGEVDYYLGELNPATSAMTEVYRKWFSSDEMFLTFVEKLCANGFNVKDEDFFVYNQKTIEERKKELLSGAQDKQIEEERNENLQFIIKTLGEDYVEKFNKILQYFQDNNKNLYLKNINTLRTCKIACNDTLYKFQKDNNLYPQFDGYGYNEYIANGAIVLYKMFCIMKQEKLNDWSIRYDYTDCYKGVDTGFGYRSLDFNDLPIKLDSVKKLYVLYYVMGKAATQCYGILKDPNEYWRLTDKYIDSYNSGKIFTKNMNFDYLTQQIKTIIDKTCKKYKL</sequence>
<dbReference type="Proteomes" id="UP001349343">
    <property type="component" value="Segment"/>
</dbReference>
<protein>
    <submittedName>
        <fullName evidence="1">Uncharacterized protein</fullName>
    </submittedName>
</protein>
<proteinExistence type="predicted"/>
<evidence type="ECO:0000313" key="1">
    <source>
        <dbReference type="EMBL" id="WQJ53188.1"/>
    </source>
</evidence>
<keyword evidence="2" id="KW-1185">Reference proteome</keyword>
<evidence type="ECO:0000313" key="2">
    <source>
        <dbReference type="Proteomes" id="UP001349343"/>
    </source>
</evidence>
<dbReference type="EMBL" id="OR769222">
    <property type="protein sequence ID" value="WQJ53188.1"/>
    <property type="molecule type" value="Genomic_DNA"/>
</dbReference>
<name>A0ABZ0Z5A5_9CAUD</name>
<reference evidence="1 2" key="1">
    <citation type="submission" date="2023-11" db="EMBL/GenBank/DDBJ databases">
        <authorList>
            <person name="Cook R."/>
            <person name="Crisci M."/>
            <person name="Pye H."/>
            <person name="Adriaenssens E."/>
            <person name="Santini J."/>
        </authorList>
    </citation>
    <scope>NUCLEOTIDE SEQUENCE [LARGE SCALE GENOMIC DNA]</scope>
    <source>
        <strain evidence="1">Lak_Megaphage_RVC_JS4_GC31</strain>
    </source>
</reference>
<accession>A0ABZ0Z5A5</accession>
<organism evidence="1 2">
    <name type="scientific">phage Lak_Megaphage_RVC_JS4_GC31</name>
    <dbReference type="NCBI Taxonomy" id="3109228"/>
    <lineage>
        <taxon>Viruses</taxon>
        <taxon>Duplodnaviria</taxon>
        <taxon>Heunggongvirae</taxon>
        <taxon>Uroviricota</taxon>
        <taxon>Caudoviricetes</taxon>
        <taxon>Caudoviricetes code 15 clade</taxon>
    </lineage>
</organism>